<protein>
    <submittedName>
        <fullName evidence="1">DUF2398 family protein</fullName>
    </submittedName>
</protein>
<name>A0A4S8QE42_9ACTN</name>
<dbReference type="OrthoDB" id="188354at2"/>
<evidence type="ECO:0000313" key="2">
    <source>
        <dbReference type="Proteomes" id="UP000308760"/>
    </source>
</evidence>
<gene>
    <name evidence="1" type="ORF">FAB82_13065</name>
</gene>
<accession>A0A4S8QE42</accession>
<reference evidence="1 2" key="2">
    <citation type="submission" date="2019-05" db="EMBL/GenBank/DDBJ databases">
        <title>Glycomyces buryatensis sp. nov.</title>
        <authorList>
            <person name="Nikitina E."/>
        </authorList>
    </citation>
    <scope>NUCLEOTIDE SEQUENCE [LARGE SCALE GENOMIC DNA]</scope>
    <source>
        <strain evidence="1 2">18</strain>
    </source>
</reference>
<sequence length="449" mass="49126">MSRFATAVSDGRLDEYQRALRLLLKHGYITENHPDSKALPQVRKYAVTLRADLAEAFGYRLELRGAIARLIRAKDTLDDARSAFVKPEGGGPARIFDRRRYAYLALTLAVLGRAGLQTMVSELARSVGADASRIDGLGFDQQDINHKRAFYDAVTWLEERGVVTVADGSTSSWAANPDTGEALYDVDRDALFALWRPGRTLQSITGVKDLHVRPEARSDNERRREAGRAARRAVVENPVVYFHDCADSVANHLRSPVFAADIERLTGLRLERRAEGVTLIDTVRFSVEQFPGTGAVAQAAILLSVEACDAAADPDHPVRTVAYPAASASERLASRIDSALPAGSRVDLPDTLTVDDADAVESSRGPAADAPFVTDAFLQQSTVMILARYGKAFGADWHANPARLCWEAVDLLTRFGLARRVDGGVLVEPAAGRYRNTVAEFKPRHETLF</sequence>
<organism evidence="1 2">
    <name type="scientific">Glycomyces buryatensis</name>
    <dbReference type="NCBI Taxonomy" id="2570927"/>
    <lineage>
        <taxon>Bacteria</taxon>
        <taxon>Bacillati</taxon>
        <taxon>Actinomycetota</taxon>
        <taxon>Actinomycetes</taxon>
        <taxon>Glycomycetales</taxon>
        <taxon>Glycomycetaceae</taxon>
        <taxon>Glycomyces</taxon>
    </lineage>
</organism>
<dbReference type="Pfam" id="PF09661">
    <property type="entry name" value="DUF2398"/>
    <property type="match status" value="1"/>
</dbReference>
<dbReference type="EMBL" id="STGY01000051">
    <property type="protein sequence ID" value="THV41175.1"/>
    <property type="molecule type" value="Genomic_DNA"/>
</dbReference>
<dbReference type="InterPro" id="IPR013494">
    <property type="entry name" value="CHP02678"/>
</dbReference>
<comment type="caution">
    <text evidence="1">The sequence shown here is derived from an EMBL/GenBank/DDBJ whole genome shotgun (WGS) entry which is preliminary data.</text>
</comment>
<dbReference type="RefSeq" id="WP_136534975.1">
    <property type="nucleotide sequence ID" value="NZ_STGY01000051.1"/>
</dbReference>
<dbReference type="Proteomes" id="UP000308760">
    <property type="component" value="Unassembled WGS sequence"/>
</dbReference>
<dbReference type="AlphaFoldDB" id="A0A4S8QE42"/>
<reference evidence="2" key="1">
    <citation type="submission" date="2019-04" db="EMBL/GenBank/DDBJ databases">
        <title>Nocardioides xinjiangensis sp. nov.</title>
        <authorList>
            <person name="Liu S."/>
        </authorList>
    </citation>
    <scope>NUCLEOTIDE SEQUENCE [LARGE SCALE GENOMIC DNA]</scope>
    <source>
        <strain evidence="2">18</strain>
    </source>
</reference>
<proteinExistence type="predicted"/>
<evidence type="ECO:0000313" key="1">
    <source>
        <dbReference type="EMBL" id="THV41175.1"/>
    </source>
</evidence>
<keyword evidence="2" id="KW-1185">Reference proteome</keyword>